<dbReference type="Proteomes" id="UP000680805">
    <property type="component" value="Chromosome"/>
</dbReference>
<organism evidence="1 2">
    <name type="scientific">Bradyrhizobium sediminis</name>
    <dbReference type="NCBI Taxonomy" id="2840469"/>
    <lineage>
        <taxon>Bacteria</taxon>
        <taxon>Pseudomonadati</taxon>
        <taxon>Pseudomonadota</taxon>
        <taxon>Alphaproteobacteria</taxon>
        <taxon>Hyphomicrobiales</taxon>
        <taxon>Nitrobacteraceae</taxon>
        <taxon>Bradyrhizobium</taxon>
    </lineage>
</organism>
<dbReference type="EMBL" id="CP076135">
    <property type="protein sequence ID" value="QWG16699.1"/>
    <property type="molecule type" value="Genomic_DNA"/>
</dbReference>
<name>A0A975NMG2_9BRAD</name>
<dbReference type="RefSeq" id="WP_215612379.1">
    <property type="nucleotide sequence ID" value="NZ_CP076135.1"/>
</dbReference>
<dbReference type="AlphaFoldDB" id="A0A975NMG2"/>
<sequence>MAQEPKTDEQELPAFPIRAYQLIPDPNRPDVVALAIETEQGHRLFLATREILEDLGKDLLERAAKMPPKQTATRR</sequence>
<reference evidence="1" key="1">
    <citation type="submission" date="2021-06" db="EMBL/GenBank/DDBJ databases">
        <title>Bradyrhizobium sp. S2-11-2 Genome sequencing.</title>
        <authorList>
            <person name="Jin L."/>
        </authorList>
    </citation>
    <scope>NUCLEOTIDE SEQUENCE</scope>
    <source>
        <strain evidence="1">S2-11-2</strain>
    </source>
</reference>
<dbReference type="KEGG" id="bsei:KMZ68_17060"/>
<evidence type="ECO:0000313" key="1">
    <source>
        <dbReference type="EMBL" id="QWG16699.1"/>
    </source>
</evidence>
<gene>
    <name evidence="1" type="ORF">KMZ68_17060</name>
</gene>
<accession>A0A975NMG2</accession>
<evidence type="ECO:0000313" key="2">
    <source>
        <dbReference type="Proteomes" id="UP000680805"/>
    </source>
</evidence>
<protein>
    <submittedName>
        <fullName evidence="1">Uncharacterized protein</fullName>
    </submittedName>
</protein>
<proteinExistence type="predicted"/>